<accession>A0AA35PDJ7</accession>
<reference evidence="1" key="1">
    <citation type="submission" date="2022-12" db="EMBL/GenBank/DDBJ databases">
        <authorList>
            <person name="Alioto T."/>
            <person name="Alioto T."/>
            <person name="Gomez Garrido J."/>
        </authorList>
    </citation>
    <scope>NUCLEOTIDE SEQUENCE</scope>
</reference>
<organism evidence="1 2">
    <name type="scientific">Podarcis lilfordi</name>
    <name type="common">Lilford's wall lizard</name>
    <dbReference type="NCBI Taxonomy" id="74358"/>
    <lineage>
        <taxon>Eukaryota</taxon>
        <taxon>Metazoa</taxon>
        <taxon>Chordata</taxon>
        <taxon>Craniata</taxon>
        <taxon>Vertebrata</taxon>
        <taxon>Euteleostomi</taxon>
        <taxon>Lepidosauria</taxon>
        <taxon>Squamata</taxon>
        <taxon>Bifurcata</taxon>
        <taxon>Unidentata</taxon>
        <taxon>Episquamata</taxon>
        <taxon>Laterata</taxon>
        <taxon>Lacertibaenia</taxon>
        <taxon>Lacertidae</taxon>
        <taxon>Podarcis</taxon>
    </lineage>
</organism>
<proteinExistence type="predicted"/>
<dbReference type="EMBL" id="OX395134">
    <property type="protein sequence ID" value="CAI5784329.1"/>
    <property type="molecule type" value="Genomic_DNA"/>
</dbReference>
<dbReference type="CDD" id="cd04508">
    <property type="entry name" value="Tudor_SF"/>
    <property type="match status" value="1"/>
</dbReference>
<sequence>MAEPQGCANVPQSFVPGNQVFARNYVGDIPWVPATVVGVTGPRSYQVALEDGRLWRRHIDQLRCRVGDLDTTTVPPTALVTPEETQMARLHLHLPRKLPAWSRTKPLQRVCQTYHRLRPLHLRRLHPQQRIQGIWFQRHLGSHHSLSKNCVAPRTWLPVPGGLAEFPSAQLI</sequence>
<evidence type="ECO:0000313" key="1">
    <source>
        <dbReference type="EMBL" id="CAI5784329.1"/>
    </source>
</evidence>
<gene>
    <name evidence="1" type="ORF">PODLI_1B028625</name>
</gene>
<dbReference type="Proteomes" id="UP001178461">
    <property type="component" value="Chromosome 9"/>
</dbReference>
<keyword evidence="2" id="KW-1185">Reference proteome</keyword>
<evidence type="ECO:0000313" key="2">
    <source>
        <dbReference type="Proteomes" id="UP001178461"/>
    </source>
</evidence>
<dbReference type="AlphaFoldDB" id="A0AA35PDJ7"/>
<name>A0AA35PDJ7_9SAUR</name>
<protein>
    <submittedName>
        <fullName evidence="1">Uncharacterized protein</fullName>
    </submittedName>
</protein>